<keyword evidence="3" id="KW-1185">Reference proteome</keyword>
<evidence type="ECO:0000313" key="2">
    <source>
        <dbReference type="EMBL" id="OWK43866.1"/>
    </source>
</evidence>
<feature type="region of interest" description="Disordered" evidence="1">
    <location>
        <begin position="1"/>
        <end position="27"/>
    </location>
</feature>
<proteinExistence type="predicted"/>
<dbReference type="Proteomes" id="UP000214646">
    <property type="component" value="Unassembled WGS sequence"/>
</dbReference>
<dbReference type="EMBL" id="NIDE01000004">
    <property type="protein sequence ID" value="OWK43866.1"/>
    <property type="molecule type" value="Genomic_DNA"/>
</dbReference>
<dbReference type="AlphaFoldDB" id="A0A225E1H0"/>
<reference evidence="3" key="1">
    <citation type="submission" date="2017-06" db="EMBL/GenBank/DDBJ databases">
        <title>Genome analysis of Fimbriiglobus ruber SP5, the first member of the order Planctomycetales with confirmed chitinolytic capability.</title>
        <authorList>
            <person name="Ravin N.V."/>
            <person name="Rakitin A.L."/>
            <person name="Ivanova A.A."/>
            <person name="Beletsky A.V."/>
            <person name="Kulichevskaya I.S."/>
            <person name="Mardanov A.V."/>
            <person name="Dedysh S.N."/>
        </authorList>
    </citation>
    <scope>NUCLEOTIDE SEQUENCE [LARGE SCALE GENOMIC DNA]</scope>
    <source>
        <strain evidence="3">SP5</strain>
    </source>
</reference>
<name>A0A225E1H0_9BACT</name>
<evidence type="ECO:0000313" key="3">
    <source>
        <dbReference type="Proteomes" id="UP000214646"/>
    </source>
</evidence>
<evidence type="ECO:0000256" key="1">
    <source>
        <dbReference type="SAM" id="MobiDB-lite"/>
    </source>
</evidence>
<sequence length="73" mass="8164">MSPGFTGAAPREPFQPKPCPRNNSERPAGVWSEACAVTFTVTTRREVSRATDCREMGRRDFVQVSFLFGCIPR</sequence>
<comment type="caution">
    <text evidence="2">The sequence shown here is derived from an EMBL/GenBank/DDBJ whole genome shotgun (WGS) entry which is preliminary data.</text>
</comment>
<gene>
    <name evidence="2" type="ORF">FRUB_03465</name>
</gene>
<accession>A0A225E1H0</accession>
<protein>
    <submittedName>
        <fullName evidence="2">Uncharacterized protein</fullName>
    </submittedName>
</protein>
<organism evidence="2 3">
    <name type="scientific">Fimbriiglobus ruber</name>
    <dbReference type="NCBI Taxonomy" id="1908690"/>
    <lineage>
        <taxon>Bacteria</taxon>
        <taxon>Pseudomonadati</taxon>
        <taxon>Planctomycetota</taxon>
        <taxon>Planctomycetia</taxon>
        <taxon>Gemmatales</taxon>
        <taxon>Gemmataceae</taxon>
        <taxon>Fimbriiglobus</taxon>
    </lineage>
</organism>